<feature type="domain" description="HTH hxlR-type" evidence="4">
    <location>
        <begin position="9"/>
        <end position="107"/>
    </location>
</feature>
<evidence type="ECO:0000259" key="4">
    <source>
        <dbReference type="PROSITE" id="PS51118"/>
    </source>
</evidence>
<dbReference type="InterPro" id="IPR036390">
    <property type="entry name" value="WH_DNA-bd_sf"/>
</dbReference>
<dbReference type="InterPro" id="IPR002577">
    <property type="entry name" value="HTH_HxlR"/>
</dbReference>
<dbReference type="InterPro" id="IPR036388">
    <property type="entry name" value="WH-like_DNA-bd_sf"/>
</dbReference>
<proteinExistence type="predicted"/>
<dbReference type="PANTHER" id="PTHR33204">
    <property type="entry name" value="TRANSCRIPTIONAL REGULATOR, MARR FAMILY"/>
    <property type="match status" value="1"/>
</dbReference>
<evidence type="ECO:0000256" key="3">
    <source>
        <dbReference type="ARBA" id="ARBA00023163"/>
    </source>
</evidence>
<evidence type="ECO:0000256" key="1">
    <source>
        <dbReference type="ARBA" id="ARBA00023015"/>
    </source>
</evidence>
<dbReference type="AlphaFoldDB" id="A0A4V6HRN3"/>
<keyword evidence="6" id="KW-1185">Reference proteome</keyword>
<dbReference type="PROSITE" id="PS51118">
    <property type="entry name" value="HTH_HXLR"/>
    <property type="match status" value="1"/>
</dbReference>
<accession>A0A4V6HRN3</accession>
<keyword evidence="1" id="KW-0805">Transcription regulation</keyword>
<reference evidence="5 6" key="1">
    <citation type="journal article" date="2019" name="Anaerobe">
        <title>Detection of Robinsoniella peoriensis in multiple bone samples of a trauma patient.</title>
        <authorList>
            <person name="Schrottner P."/>
            <person name="Hartwich K."/>
            <person name="Bunk B."/>
            <person name="Schober I."/>
            <person name="Helbig S."/>
            <person name="Rudolph W.W."/>
            <person name="Gunzer F."/>
        </authorList>
    </citation>
    <scope>NUCLEOTIDE SEQUENCE [LARGE SCALE GENOMIC DNA]</scope>
    <source>
        <strain evidence="5 6">DSM 106044</strain>
    </source>
</reference>
<dbReference type="SUPFAM" id="SSF46785">
    <property type="entry name" value="Winged helix' DNA-binding domain"/>
    <property type="match status" value="1"/>
</dbReference>
<evidence type="ECO:0000313" key="5">
    <source>
        <dbReference type="EMBL" id="TLC99717.1"/>
    </source>
</evidence>
<protein>
    <submittedName>
        <fullName evidence="5">Putative HTH-type transcriptional regulator YtcD</fullName>
    </submittedName>
</protein>
<dbReference type="GO" id="GO:0003677">
    <property type="term" value="F:DNA binding"/>
    <property type="evidence" value="ECO:0007669"/>
    <property type="project" value="UniProtKB-KW"/>
</dbReference>
<name>A0A4V6HRN3_9FIRM</name>
<dbReference type="STRING" id="180332.GCA_000797495_00569"/>
<sequence>MKIRGEYTCPLEMTHDIIKGKWKPIILWQLSKGGFSLSNLKKSIQGVSQKMLVQHLNELLEYGLIDKTINDGYPLKSNYFLTERGKKIFEAVSIMQSVGIEMMIEDHREDFLKAQGLL</sequence>
<keyword evidence="2" id="KW-0238">DNA-binding</keyword>
<dbReference type="Pfam" id="PF01638">
    <property type="entry name" value="HxlR"/>
    <property type="match status" value="1"/>
</dbReference>
<gene>
    <name evidence="5" type="primary">ytcD_2</name>
    <name evidence="5" type="ORF">DSM106044_03509</name>
</gene>
<keyword evidence="3" id="KW-0804">Transcription</keyword>
<organism evidence="5 6">
    <name type="scientific">Robinsoniella peoriensis</name>
    <dbReference type="NCBI Taxonomy" id="180332"/>
    <lineage>
        <taxon>Bacteria</taxon>
        <taxon>Bacillati</taxon>
        <taxon>Bacillota</taxon>
        <taxon>Clostridia</taxon>
        <taxon>Lachnospirales</taxon>
        <taxon>Lachnospiraceae</taxon>
        <taxon>Robinsoniella</taxon>
    </lineage>
</organism>
<dbReference type="Gene3D" id="1.10.10.10">
    <property type="entry name" value="Winged helix-like DNA-binding domain superfamily/Winged helix DNA-binding domain"/>
    <property type="match status" value="1"/>
</dbReference>
<evidence type="ECO:0000313" key="6">
    <source>
        <dbReference type="Proteomes" id="UP000306509"/>
    </source>
</evidence>
<dbReference type="PANTHER" id="PTHR33204:SF29">
    <property type="entry name" value="TRANSCRIPTIONAL REGULATOR"/>
    <property type="match status" value="1"/>
</dbReference>
<dbReference type="RefSeq" id="WP_044294805.1">
    <property type="nucleotide sequence ID" value="NZ_CABMJZ010000037.1"/>
</dbReference>
<dbReference type="Proteomes" id="UP000306509">
    <property type="component" value="Unassembled WGS sequence"/>
</dbReference>
<evidence type="ECO:0000256" key="2">
    <source>
        <dbReference type="ARBA" id="ARBA00023125"/>
    </source>
</evidence>
<dbReference type="OrthoDB" id="9791143at2"/>
<dbReference type="EMBL" id="QGQD01000067">
    <property type="protein sequence ID" value="TLC99717.1"/>
    <property type="molecule type" value="Genomic_DNA"/>
</dbReference>
<comment type="caution">
    <text evidence="5">The sequence shown here is derived from an EMBL/GenBank/DDBJ whole genome shotgun (WGS) entry which is preliminary data.</text>
</comment>